<evidence type="ECO:0000259" key="9">
    <source>
        <dbReference type="PROSITE" id="PS50263"/>
    </source>
</evidence>
<evidence type="ECO:0000256" key="6">
    <source>
        <dbReference type="ARBA" id="ARBA00023136"/>
    </source>
</evidence>
<dbReference type="PANTHER" id="PTHR38686">
    <property type="entry name" value="APOLIPOPROTEIN N-ACYLTRANSFERASE"/>
    <property type="match status" value="1"/>
</dbReference>
<protein>
    <submittedName>
        <fullName evidence="10">Unannotated protein</fullName>
    </submittedName>
</protein>
<dbReference type="GO" id="GO:0042158">
    <property type="term" value="P:lipoprotein biosynthetic process"/>
    <property type="evidence" value="ECO:0007669"/>
    <property type="project" value="InterPro"/>
</dbReference>
<dbReference type="InterPro" id="IPR004563">
    <property type="entry name" value="Apolipo_AcylTrfase"/>
</dbReference>
<dbReference type="InterPro" id="IPR045378">
    <property type="entry name" value="LNT_N"/>
</dbReference>
<evidence type="ECO:0000313" key="10">
    <source>
        <dbReference type="EMBL" id="CAB4748738.1"/>
    </source>
</evidence>
<dbReference type="GO" id="GO:0005886">
    <property type="term" value="C:plasma membrane"/>
    <property type="evidence" value="ECO:0007669"/>
    <property type="project" value="UniProtKB-SubCell"/>
</dbReference>
<dbReference type="Pfam" id="PF20154">
    <property type="entry name" value="LNT_N"/>
    <property type="match status" value="1"/>
</dbReference>
<dbReference type="Pfam" id="PF00795">
    <property type="entry name" value="CN_hydrolase"/>
    <property type="match status" value="1"/>
</dbReference>
<dbReference type="AlphaFoldDB" id="A0A6J6TNR7"/>
<keyword evidence="6 8" id="KW-0472">Membrane</keyword>
<evidence type="ECO:0000256" key="4">
    <source>
        <dbReference type="ARBA" id="ARBA00022692"/>
    </source>
</evidence>
<name>A0A6J6TNR7_9ZZZZ</name>
<reference evidence="10" key="1">
    <citation type="submission" date="2020-05" db="EMBL/GenBank/DDBJ databases">
        <authorList>
            <person name="Chiriac C."/>
            <person name="Salcher M."/>
            <person name="Ghai R."/>
            <person name="Kavagutti S V."/>
        </authorList>
    </citation>
    <scope>NUCLEOTIDE SEQUENCE</scope>
</reference>
<dbReference type="PROSITE" id="PS50263">
    <property type="entry name" value="CN_HYDROLASE"/>
    <property type="match status" value="1"/>
</dbReference>
<evidence type="ECO:0000256" key="5">
    <source>
        <dbReference type="ARBA" id="ARBA00022989"/>
    </source>
</evidence>
<accession>A0A6J6TNR7</accession>
<evidence type="ECO:0000256" key="3">
    <source>
        <dbReference type="ARBA" id="ARBA00022679"/>
    </source>
</evidence>
<gene>
    <name evidence="10" type="ORF">UFOPK2837_00463</name>
</gene>
<proteinExistence type="inferred from homology"/>
<feature type="transmembrane region" description="Helical" evidence="8">
    <location>
        <begin position="133"/>
        <end position="154"/>
    </location>
</feature>
<feature type="transmembrane region" description="Helical" evidence="8">
    <location>
        <begin position="161"/>
        <end position="178"/>
    </location>
</feature>
<dbReference type="InterPro" id="IPR036526">
    <property type="entry name" value="C-N_Hydrolase_sf"/>
</dbReference>
<evidence type="ECO:0000256" key="1">
    <source>
        <dbReference type="ARBA" id="ARBA00004651"/>
    </source>
</evidence>
<evidence type="ECO:0000256" key="2">
    <source>
        <dbReference type="ARBA" id="ARBA00022475"/>
    </source>
</evidence>
<dbReference type="Gene3D" id="3.60.110.10">
    <property type="entry name" value="Carbon-nitrogen hydrolase"/>
    <property type="match status" value="1"/>
</dbReference>
<dbReference type="SUPFAM" id="SSF56317">
    <property type="entry name" value="Carbon-nitrogen hydrolase"/>
    <property type="match status" value="1"/>
</dbReference>
<evidence type="ECO:0000256" key="7">
    <source>
        <dbReference type="ARBA" id="ARBA00023315"/>
    </source>
</evidence>
<keyword evidence="4 8" id="KW-0812">Transmembrane</keyword>
<keyword evidence="2" id="KW-1003">Cell membrane</keyword>
<dbReference type="GO" id="GO:0016410">
    <property type="term" value="F:N-acyltransferase activity"/>
    <property type="evidence" value="ECO:0007669"/>
    <property type="project" value="InterPro"/>
</dbReference>
<dbReference type="EMBL" id="CAEZZF010000025">
    <property type="protein sequence ID" value="CAB4748738.1"/>
    <property type="molecule type" value="Genomic_DNA"/>
</dbReference>
<dbReference type="CDD" id="cd07571">
    <property type="entry name" value="ALP_N-acyl_transferase"/>
    <property type="match status" value="1"/>
</dbReference>
<dbReference type="InterPro" id="IPR003010">
    <property type="entry name" value="C-N_Hydrolase"/>
</dbReference>
<organism evidence="10">
    <name type="scientific">freshwater metagenome</name>
    <dbReference type="NCBI Taxonomy" id="449393"/>
    <lineage>
        <taxon>unclassified sequences</taxon>
        <taxon>metagenomes</taxon>
        <taxon>ecological metagenomes</taxon>
    </lineage>
</organism>
<feature type="transmembrane region" description="Helical" evidence="8">
    <location>
        <begin position="12"/>
        <end position="33"/>
    </location>
</feature>
<feature type="domain" description="CN hydrolase" evidence="9">
    <location>
        <begin position="189"/>
        <end position="425"/>
    </location>
</feature>
<dbReference type="NCBIfam" id="TIGR00546">
    <property type="entry name" value="lnt"/>
    <property type="match status" value="1"/>
</dbReference>
<sequence>MVNLLISVVSGALLSAAFAPFSIWWLAPIGLALHMYSISRSTRPFLQSFLFALVFNAITLHWTSIYVGSLPWIILFVGQAALFALLGLAKKYGISFYPFIFLIAEEVRSRFPFGGFGWLRIAFSQADAPYRNIAAFGGVSALTAMVLTLALALFALMHKKLIFIALLPLLLLLISVPIHHAGSLKVLMVQGDVPELGLDFNSRATAVFFNHIKETKKALAENNDVDLILWPENAVDVDPFTNNAVSAALNDIDKPLILGAVIRTQGELQNASIHWTKDIQSVYVKQHLTPFGEYIPLRTIASKISPFVDDVEDFSPGKTSVIFSEKRASIAPVICFELIDDQILSQAAKAAQLIVVQTNSATFGRTSESAQQLAISRIRAIEHGKNILSVSTTGISATINYLGVVDQQTAMHTPAHIVVNAELLDSHTPRDKAGDWALVLTLVWLVILARRRLTI</sequence>
<keyword evidence="3" id="KW-0808">Transferase</keyword>
<dbReference type="HAMAP" id="MF_01148">
    <property type="entry name" value="Lnt"/>
    <property type="match status" value="1"/>
</dbReference>
<comment type="subcellular location">
    <subcellularLocation>
        <location evidence="1">Cell membrane</location>
        <topology evidence="1">Multi-pass membrane protein</topology>
    </subcellularLocation>
</comment>
<evidence type="ECO:0000256" key="8">
    <source>
        <dbReference type="SAM" id="Phobius"/>
    </source>
</evidence>
<keyword evidence="7" id="KW-0012">Acyltransferase</keyword>
<dbReference type="PANTHER" id="PTHR38686:SF1">
    <property type="entry name" value="APOLIPOPROTEIN N-ACYLTRANSFERASE"/>
    <property type="match status" value="1"/>
</dbReference>
<keyword evidence="5 8" id="KW-1133">Transmembrane helix</keyword>